<dbReference type="FunFam" id="3.40.50.720:FF:000022">
    <property type="entry name" value="Cinnamyl alcohol dehydrogenase"/>
    <property type="match status" value="1"/>
</dbReference>
<dbReference type="GO" id="GO:0008270">
    <property type="term" value="F:zinc ion binding"/>
    <property type="evidence" value="ECO:0007669"/>
    <property type="project" value="InterPro"/>
</dbReference>
<reference evidence="7 8" key="1">
    <citation type="submission" date="2017-12" db="EMBL/GenBank/DDBJ databases">
        <title>Sequencing, de novo assembly and annotation of complete genome of a new Thraustochytrid species, strain FCC1311.</title>
        <authorList>
            <person name="Sedici K."/>
            <person name="Godart F."/>
            <person name="Aiese Cigliano R."/>
            <person name="Sanseverino W."/>
            <person name="Barakat M."/>
            <person name="Ortet P."/>
            <person name="Marechal E."/>
            <person name="Cagnac O."/>
            <person name="Amato A."/>
        </authorList>
    </citation>
    <scope>NUCLEOTIDE SEQUENCE [LARGE SCALE GENOMIC DNA]</scope>
</reference>
<evidence type="ECO:0000256" key="2">
    <source>
        <dbReference type="ARBA" id="ARBA00022723"/>
    </source>
</evidence>
<evidence type="ECO:0000259" key="6">
    <source>
        <dbReference type="SMART" id="SM00829"/>
    </source>
</evidence>
<gene>
    <name evidence="7" type="ORF">FCC1311_062402</name>
</gene>
<dbReference type="SUPFAM" id="SSF50129">
    <property type="entry name" value="GroES-like"/>
    <property type="match status" value="1"/>
</dbReference>
<dbReference type="Gene3D" id="3.90.180.10">
    <property type="entry name" value="Medium-chain alcohol dehydrogenases, catalytic domain"/>
    <property type="match status" value="1"/>
</dbReference>
<dbReference type="OrthoDB" id="1879366at2759"/>
<sequence>MSRMVKGLFADAPDDNFYVKEFERRAVAPKDVDIDIKFSGICSSDIHTKRGEWGPTDFEVCPGHEIAGIVRAVGAEVTKFKVGDRVGVGCMVDSCRACDCCKVGEEQFCQQGMVPTYNGYYKYDHHPEKGNKTYGGYSTGIVVDEAFVLRIPDAIDLDKAAPLLCCGVTTFSPLRHFGLQKGQHFAVAGLGGLGHMALKFGVAMGAKVTVLSRGTSKREDALNLGAHDFVDVKDPEAMKSAAGSIDFILDTISAKHDLNAYLSLLKLDGKLIVVGLSPELLDVGVFSLVLGRKTVAGSLIGGIAETQEMLDFCAEHDIHPEIELVSADYVDEAYDRVHNADVHYRFVIDVEKTLK</sequence>
<dbReference type="InterPro" id="IPR036291">
    <property type="entry name" value="NAD(P)-bd_dom_sf"/>
</dbReference>
<dbReference type="AlphaFoldDB" id="A0A2R5GGL7"/>
<dbReference type="InterPro" id="IPR011032">
    <property type="entry name" value="GroES-like_sf"/>
</dbReference>
<evidence type="ECO:0000313" key="7">
    <source>
        <dbReference type="EMBL" id="GBG30020.1"/>
    </source>
</evidence>
<feature type="domain" description="Enoyl reductase (ER)" evidence="6">
    <location>
        <begin position="12"/>
        <end position="348"/>
    </location>
</feature>
<dbReference type="PROSITE" id="PS00059">
    <property type="entry name" value="ADH_ZINC"/>
    <property type="match status" value="1"/>
</dbReference>
<dbReference type="CDD" id="cd05283">
    <property type="entry name" value="CAD1"/>
    <property type="match status" value="1"/>
</dbReference>
<dbReference type="InterPro" id="IPR020843">
    <property type="entry name" value="ER"/>
</dbReference>
<keyword evidence="4" id="KW-0560">Oxidoreductase</keyword>
<dbReference type="PANTHER" id="PTHR42683">
    <property type="entry name" value="ALDEHYDE REDUCTASE"/>
    <property type="match status" value="1"/>
</dbReference>
<dbReference type="EMBL" id="BEYU01000070">
    <property type="protein sequence ID" value="GBG30020.1"/>
    <property type="molecule type" value="Genomic_DNA"/>
</dbReference>
<organism evidence="7 8">
    <name type="scientific">Hondaea fermentalgiana</name>
    <dbReference type="NCBI Taxonomy" id="2315210"/>
    <lineage>
        <taxon>Eukaryota</taxon>
        <taxon>Sar</taxon>
        <taxon>Stramenopiles</taxon>
        <taxon>Bigyra</taxon>
        <taxon>Labyrinthulomycetes</taxon>
        <taxon>Thraustochytrida</taxon>
        <taxon>Thraustochytriidae</taxon>
        <taxon>Hondaea</taxon>
    </lineage>
</organism>
<dbReference type="InterPro" id="IPR047109">
    <property type="entry name" value="CAD-like"/>
</dbReference>
<keyword evidence="8" id="KW-1185">Reference proteome</keyword>
<comment type="cofactor">
    <cofactor evidence="1 5">
        <name>Zn(2+)</name>
        <dbReference type="ChEBI" id="CHEBI:29105"/>
    </cofactor>
</comment>
<evidence type="ECO:0000256" key="1">
    <source>
        <dbReference type="ARBA" id="ARBA00001947"/>
    </source>
</evidence>
<dbReference type="InterPro" id="IPR002328">
    <property type="entry name" value="ADH_Zn_CS"/>
</dbReference>
<dbReference type="Pfam" id="PF08240">
    <property type="entry name" value="ADH_N"/>
    <property type="match status" value="1"/>
</dbReference>
<dbReference type="InParanoid" id="A0A2R5GGL7"/>
<dbReference type="Gene3D" id="3.40.50.720">
    <property type="entry name" value="NAD(P)-binding Rossmann-like Domain"/>
    <property type="match status" value="1"/>
</dbReference>
<protein>
    <submittedName>
        <fullName evidence="7">Cinnamyl alcohol dehydrogenase 2</fullName>
    </submittedName>
</protein>
<dbReference type="Pfam" id="PF00107">
    <property type="entry name" value="ADH_zinc_N"/>
    <property type="match status" value="1"/>
</dbReference>
<comment type="similarity">
    <text evidence="5">Belongs to the zinc-containing alcohol dehydrogenase family.</text>
</comment>
<keyword evidence="3 5" id="KW-0862">Zinc</keyword>
<dbReference type="GO" id="GO:0016616">
    <property type="term" value="F:oxidoreductase activity, acting on the CH-OH group of donors, NAD or NADP as acceptor"/>
    <property type="evidence" value="ECO:0007669"/>
    <property type="project" value="InterPro"/>
</dbReference>
<accession>A0A2R5GGL7</accession>
<name>A0A2R5GGL7_9STRA</name>
<dbReference type="SMART" id="SM00829">
    <property type="entry name" value="PKS_ER"/>
    <property type="match status" value="1"/>
</dbReference>
<evidence type="ECO:0000256" key="4">
    <source>
        <dbReference type="ARBA" id="ARBA00023002"/>
    </source>
</evidence>
<evidence type="ECO:0000256" key="3">
    <source>
        <dbReference type="ARBA" id="ARBA00022833"/>
    </source>
</evidence>
<dbReference type="SUPFAM" id="SSF51735">
    <property type="entry name" value="NAD(P)-binding Rossmann-fold domains"/>
    <property type="match status" value="1"/>
</dbReference>
<keyword evidence="2 5" id="KW-0479">Metal-binding</keyword>
<evidence type="ECO:0000313" key="8">
    <source>
        <dbReference type="Proteomes" id="UP000241890"/>
    </source>
</evidence>
<proteinExistence type="inferred from homology"/>
<dbReference type="InterPro" id="IPR013154">
    <property type="entry name" value="ADH-like_N"/>
</dbReference>
<dbReference type="InterPro" id="IPR013149">
    <property type="entry name" value="ADH-like_C"/>
</dbReference>
<evidence type="ECO:0000256" key="5">
    <source>
        <dbReference type="RuleBase" id="RU361277"/>
    </source>
</evidence>
<dbReference type="Proteomes" id="UP000241890">
    <property type="component" value="Unassembled WGS sequence"/>
</dbReference>
<comment type="caution">
    <text evidence="7">The sequence shown here is derived from an EMBL/GenBank/DDBJ whole genome shotgun (WGS) entry which is preliminary data.</text>
</comment>